<comment type="function">
    <text evidence="9">Component of the A-type ATP synthase that produces ATP from ADP in the presence of a proton gradient across the membrane. The A chain is the catalytic subunit.</text>
</comment>
<keyword evidence="5 9" id="KW-0375">Hydrogen ion transport</keyword>
<keyword evidence="9" id="KW-0472">Membrane</keyword>
<comment type="similarity">
    <text evidence="1 9">Belongs to the ATPase alpha/beta chains family.</text>
</comment>
<evidence type="ECO:0000256" key="5">
    <source>
        <dbReference type="ARBA" id="ARBA00022781"/>
    </source>
</evidence>
<dbReference type="Pfam" id="PF16886">
    <property type="entry name" value="ATP-synt_ab_Xtn"/>
    <property type="match status" value="1"/>
</dbReference>
<dbReference type="Gene3D" id="2.40.50.100">
    <property type="match status" value="1"/>
</dbReference>
<dbReference type="EMBL" id="CP040089">
    <property type="protein sequence ID" value="QGA80715.1"/>
    <property type="molecule type" value="Genomic_DNA"/>
</dbReference>
<dbReference type="SUPFAM" id="SSF47917">
    <property type="entry name" value="C-terminal domain of alpha and beta subunits of F1 ATP synthase"/>
    <property type="match status" value="1"/>
</dbReference>
<dbReference type="PANTHER" id="PTHR43607">
    <property type="entry name" value="V-TYPE PROTON ATPASE CATALYTIC SUBUNIT A"/>
    <property type="match status" value="1"/>
</dbReference>
<dbReference type="Proteomes" id="UP000377803">
    <property type="component" value="Chromosome"/>
</dbReference>
<protein>
    <recommendedName>
        <fullName evidence="9">A-type ATP synthase subunit A</fullName>
        <ecNumber evidence="9">7.1.2.2</ecNumber>
    </recommendedName>
</protein>
<comment type="subunit">
    <text evidence="9">Has multiple subunits with at least A(3), B(3), C, D, E, F, H, I and proteolipid K(x).</text>
</comment>
<name>A0A5Q0UIE7_9ARCH</name>
<dbReference type="GO" id="GO:0046961">
    <property type="term" value="F:proton-transporting ATPase activity, rotational mechanism"/>
    <property type="evidence" value="ECO:0007669"/>
    <property type="project" value="InterPro"/>
</dbReference>
<feature type="domain" description="ATP synthase A/B type C-terminal" evidence="13">
    <location>
        <begin position="442"/>
        <end position="533"/>
    </location>
</feature>
<keyword evidence="8 9" id="KW-0406">Ion transport</keyword>
<proteinExistence type="inferred from homology"/>
<dbReference type="GO" id="GO:0046933">
    <property type="term" value="F:proton-transporting ATP synthase activity, rotational mechanism"/>
    <property type="evidence" value="ECO:0007669"/>
    <property type="project" value="UniProtKB-UniRule"/>
</dbReference>
<keyword evidence="15" id="KW-1185">Reference proteome</keyword>
<dbReference type="InterPro" id="IPR000194">
    <property type="entry name" value="ATPase_F1/V1/A1_a/bsu_nucl-bd"/>
</dbReference>
<dbReference type="RefSeq" id="WP_153550455.1">
    <property type="nucleotide sequence ID" value="NZ_CP040089.1"/>
</dbReference>
<evidence type="ECO:0000259" key="12">
    <source>
        <dbReference type="Pfam" id="PF16886"/>
    </source>
</evidence>
<dbReference type="FunFam" id="2.40.30.20:FF:000002">
    <property type="entry name" value="V-type proton ATPase catalytic subunit A"/>
    <property type="match status" value="1"/>
</dbReference>
<dbReference type="PROSITE" id="PS00152">
    <property type="entry name" value="ATPASE_ALPHA_BETA"/>
    <property type="match status" value="1"/>
</dbReference>
<evidence type="ECO:0000256" key="6">
    <source>
        <dbReference type="ARBA" id="ARBA00022840"/>
    </source>
</evidence>
<dbReference type="CDD" id="cd01134">
    <property type="entry name" value="V_A-ATPase_A"/>
    <property type="match status" value="1"/>
</dbReference>
<evidence type="ECO:0000256" key="7">
    <source>
        <dbReference type="ARBA" id="ARBA00022967"/>
    </source>
</evidence>
<dbReference type="InterPro" id="IPR023366">
    <property type="entry name" value="ATP_synth_asu-like_sf"/>
</dbReference>
<dbReference type="Pfam" id="PF22919">
    <property type="entry name" value="ATP-synt_VA_C"/>
    <property type="match status" value="1"/>
</dbReference>
<evidence type="ECO:0000313" key="15">
    <source>
        <dbReference type="Proteomes" id="UP000377803"/>
    </source>
</evidence>
<comment type="catalytic activity">
    <reaction evidence="9">
        <text>ATP + H2O + 4 H(+)(in) = ADP + phosphate + 5 H(+)(out)</text>
        <dbReference type="Rhea" id="RHEA:57720"/>
        <dbReference type="ChEBI" id="CHEBI:15377"/>
        <dbReference type="ChEBI" id="CHEBI:15378"/>
        <dbReference type="ChEBI" id="CHEBI:30616"/>
        <dbReference type="ChEBI" id="CHEBI:43474"/>
        <dbReference type="ChEBI" id="CHEBI:456216"/>
        <dbReference type="EC" id="7.1.2.2"/>
    </reaction>
</comment>
<dbReference type="CDD" id="cd18111">
    <property type="entry name" value="ATP-synt_V_A-type_alpha_C"/>
    <property type="match status" value="1"/>
</dbReference>
<dbReference type="InterPro" id="IPR027417">
    <property type="entry name" value="P-loop_NTPase"/>
</dbReference>
<feature type="domain" description="ATPase F1/V1/A1 complex alpha/beta subunit nucleotide-binding" evidence="10">
    <location>
        <begin position="211"/>
        <end position="433"/>
    </location>
</feature>
<dbReference type="PANTHER" id="PTHR43607:SF1">
    <property type="entry name" value="H(+)-TRANSPORTING TWO-SECTOR ATPASE"/>
    <property type="match status" value="1"/>
</dbReference>
<keyword evidence="3 9" id="KW-1003">Cell membrane</keyword>
<dbReference type="Pfam" id="PF02874">
    <property type="entry name" value="ATP-synt_ab_N"/>
    <property type="match status" value="1"/>
</dbReference>
<dbReference type="Pfam" id="PF00006">
    <property type="entry name" value="ATP-synt_ab"/>
    <property type="match status" value="1"/>
</dbReference>
<dbReference type="InterPro" id="IPR022878">
    <property type="entry name" value="V-ATPase_asu"/>
</dbReference>
<keyword evidence="2 9" id="KW-0813">Transport</keyword>
<dbReference type="Gene3D" id="2.40.30.20">
    <property type="match status" value="1"/>
</dbReference>
<dbReference type="Gene3D" id="3.40.50.300">
    <property type="entry name" value="P-loop containing nucleotide triphosphate hydrolases"/>
    <property type="match status" value="1"/>
</dbReference>
<evidence type="ECO:0000256" key="4">
    <source>
        <dbReference type="ARBA" id="ARBA00022741"/>
    </source>
</evidence>
<dbReference type="OrthoDB" id="115235at2157"/>
<keyword evidence="7 9" id="KW-1278">Translocase</keyword>
<dbReference type="InterPro" id="IPR055190">
    <property type="entry name" value="ATP-synt_VA_C"/>
</dbReference>
<evidence type="ECO:0000313" key="14">
    <source>
        <dbReference type="EMBL" id="QGA80715.1"/>
    </source>
</evidence>
<evidence type="ECO:0000256" key="9">
    <source>
        <dbReference type="HAMAP-Rule" id="MF_00309"/>
    </source>
</evidence>
<dbReference type="GeneID" id="42365220"/>
<organism evidence="14 15">
    <name type="scientific">Candidatus Nanohalobium constans</name>
    <dbReference type="NCBI Taxonomy" id="2565781"/>
    <lineage>
        <taxon>Archaea</taxon>
        <taxon>Candidatus Nanohalarchaeota</taxon>
        <taxon>Candidatus Nanohalobia</taxon>
        <taxon>Candidatus Nanohalobiales</taxon>
        <taxon>Candidatus Nanohalobiaceae</taxon>
        <taxon>Candidatus Nanohalobium</taxon>
    </lineage>
</organism>
<dbReference type="Gene3D" id="1.10.1140.10">
    <property type="entry name" value="Bovine Mitochondrial F1-atpase, Atp Synthase Beta Chain, Chain D, domain 3"/>
    <property type="match status" value="1"/>
</dbReference>
<comment type="subcellular location">
    <subcellularLocation>
        <location evidence="9">Cell membrane</location>
        <topology evidence="9">Peripheral membrane protein</topology>
    </subcellularLocation>
</comment>
<dbReference type="GO" id="GO:0042777">
    <property type="term" value="P:proton motive force-driven plasma membrane ATP synthesis"/>
    <property type="evidence" value="ECO:0007669"/>
    <property type="project" value="UniProtKB-UniRule"/>
</dbReference>
<evidence type="ECO:0000259" key="13">
    <source>
        <dbReference type="Pfam" id="PF22919"/>
    </source>
</evidence>
<accession>A0A5Q0UIE7</accession>
<dbReference type="AlphaFoldDB" id="A0A5Q0UIE7"/>
<dbReference type="KEGG" id="ncon:LC1Nh_0831"/>
<keyword evidence="9" id="KW-0066">ATP synthesis</keyword>
<keyword evidence="6 9" id="KW-0067">ATP-binding</keyword>
<dbReference type="HAMAP" id="MF_00309">
    <property type="entry name" value="ATP_synth_A_arch"/>
    <property type="match status" value="1"/>
</dbReference>
<feature type="domain" description="ATPsynthase alpha/beta subunit barrel-sandwich" evidence="12">
    <location>
        <begin position="112"/>
        <end position="193"/>
    </location>
</feature>
<evidence type="ECO:0000259" key="10">
    <source>
        <dbReference type="Pfam" id="PF00006"/>
    </source>
</evidence>
<dbReference type="InterPro" id="IPR020003">
    <property type="entry name" value="ATPase_a/bsu_AS"/>
</dbReference>
<dbReference type="NCBIfam" id="NF003220">
    <property type="entry name" value="PRK04192.1"/>
    <property type="match status" value="1"/>
</dbReference>
<dbReference type="SUPFAM" id="SSF52540">
    <property type="entry name" value="P-loop containing nucleoside triphosphate hydrolases"/>
    <property type="match status" value="1"/>
</dbReference>
<dbReference type="EC" id="7.1.2.2" evidence="9"/>
<evidence type="ECO:0000259" key="11">
    <source>
        <dbReference type="Pfam" id="PF02874"/>
    </source>
</evidence>
<keyword evidence="4 9" id="KW-0547">Nucleotide-binding</keyword>
<evidence type="ECO:0000256" key="2">
    <source>
        <dbReference type="ARBA" id="ARBA00022448"/>
    </source>
</evidence>
<dbReference type="InterPro" id="IPR024034">
    <property type="entry name" value="ATPase_F1/V1_b/a_C"/>
</dbReference>
<reference evidence="15" key="1">
    <citation type="submission" date="2019-05" db="EMBL/GenBank/DDBJ databases">
        <title>Candidatus Nanohalobium constans, a novel model system to study the DPANN nano-sized archaea: genomic and physiological characterization of a nanoarchaeon co-cultured with its chitinotrophic host.</title>
        <authorList>
            <person name="La Cono V."/>
            <person name="Arcadi E."/>
            <person name="Crisafi F."/>
            <person name="Denaro R."/>
            <person name="La Spada G."/>
            <person name="Messina E."/>
            <person name="Smedile F."/>
            <person name="Toshchakov S.V."/>
            <person name="Shevchenko M.A."/>
            <person name="Golyshin P.N."/>
            <person name="Golyshina O.V."/>
            <person name="Ferrer M."/>
            <person name="Rohde M."/>
            <person name="Mushegian A."/>
            <person name="Sorokin D.Y."/>
            <person name="Giuliano L."/>
            <person name="Yakimov M.M."/>
        </authorList>
    </citation>
    <scope>NUCLEOTIDE SEQUENCE [LARGE SCALE GENOMIC DNA]</scope>
    <source>
        <strain evidence="15">LC1Nh</strain>
    </source>
</reference>
<feature type="domain" description="ATPase F1/V1/A1 complex alpha/beta subunit N-terminal" evidence="11">
    <location>
        <begin position="10"/>
        <end position="70"/>
    </location>
</feature>
<dbReference type="SUPFAM" id="SSF50615">
    <property type="entry name" value="N-terminal domain of alpha and beta subunits of F1 ATP synthase"/>
    <property type="match status" value="1"/>
</dbReference>
<dbReference type="InterPro" id="IPR036121">
    <property type="entry name" value="ATPase_F1/V1/A1_a/bsu_N_sf"/>
</dbReference>
<evidence type="ECO:0000256" key="1">
    <source>
        <dbReference type="ARBA" id="ARBA00008936"/>
    </source>
</evidence>
<evidence type="ECO:0000256" key="8">
    <source>
        <dbReference type="ARBA" id="ARBA00023065"/>
    </source>
</evidence>
<dbReference type="InterPro" id="IPR004100">
    <property type="entry name" value="ATPase_F1/V1/A1_a/bsu_N"/>
</dbReference>
<dbReference type="GO" id="GO:0005524">
    <property type="term" value="F:ATP binding"/>
    <property type="evidence" value="ECO:0007669"/>
    <property type="project" value="UniProtKB-UniRule"/>
</dbReference>
<gene>
    <name evidence="14" type="primary">ntpA</name>
    <name evidence="9" type="synonym">atpA</name>
    <name evidence="14" type="ORF">LC1Nh_0831</name>
</gene>
<dbReference type="GO" id="GO:0005886">
    <property type="term" value="C:plasma membrane"/>
    <property type="evidence" value="ECO:0007669"/>
    <property type="project" value="UniProtKB-SubCell"/>
</dbReference>
<feature type="binding site" evidence="9">
    <location>
        <begin position="231"/>
        <end position="238"/>
    </location>
    <ligand>
        <name>ATP</name>
        <dbReference type="ChEBI" id="CHEBI:30616"/>
    </ligand>
</feature>
<evidence type="ECO:0000256" key="3">
    <source>
        <dbReference type="ARBA" id="ARBA00022475"/>
    </source>
</evidence>
<dbReference type="InterPro" id="IPR031686">
    <property type="entry name" value="ATP-synth_a_Xtn"/>
</dbReference>
<sequence length="582" mass="64731">MTNNESQGEIYKVTGPVVIATDMNPQMYDVVSVGKEELMGEVIQIEGEKSYIQVYEDTTGVKPGEPVKNTEQPLSVELGPGLLGSIYDGLQRPLPQLEEQSGSFIARGEEAPGIDLDEEHDFKPTVEEGDEVSQGDVIGKVEVDYGTHKVLVPPNVEEGEVAEVNSGNHTVTETVVTLENGEEIQMRQEWPIREARPAAEEKRPEVPLITGQRVLDGMFPIAKGGTAAIPGPFGSGKTVTQQSLAKFSDADIIVYIGCGERGNEMTEVLEEFPELEDPQTGDKIINRTVLIANTSNMPVAAREASIYTGVTIAEYFRDMGLDVALMADSTSRWAEAMREVSARLEEMPGERGYPAYLASRLAEFYERAGRVEPLSNQDPGSVSIVGAVSPPGGDFSEPVTQNTLRVVKNFWALDSDLAEKRHFPSINWDDSYSGYSDKLAEYFQEEVEDDWPQKIQRARDLLQKDGDLQETVQLVGKDALPDRERLTLEIATMVKEFFLQQNAFHPVDQYSSPEKTYHILDLILEWGDSAYEALEDGAVVQDIVTLSSKNRISEMQTSEEYLELKQELQKQMQDEFEEVVEE</sequence>